<evidence type="ECO:0000259" key="3">
    <source>
        <dbReference type="Pfam" id="PF03807"/>
    </source>
</evidence>
<dbReference type="SUPFAM" id="SSF51735">
    <property type="entry name" value="NAD(P)-binding Rossmann-fold domains"/>
    <property type="match status" value="1"/>
</dbReference>
<dbReference type="RefSeq" id="WP_377802372.1">
    <property type="nucleotide sequence ID" value="NZ_BAAAIR010000044.1"/>
</dbReference>
<dbReference type="EMBL" id="JBHSLN010000021">
    <property type="protein sequence ID" value="MFC5297501.1"/>
    <property type="molecule type" value="Genomic_DNA"/>
</dbReference>
<dbReference type="InterPro" id="IPR051267">
    <property type="entry name" value="STEAP_metalloreductase"/>
</dbReference>
<evidence type="ECO:0000313" key="4">
    <source>
        <dbReference type="EMBL" id="MFC5297501.1"/>
    </source>
</evidence>
<evidence type="ECO:0000256" key="2">
    <source>
        <dbReference type="SAM" id="MobiDB-lite"/>
    </source>
</evidence>
<dbReference type="InterPro" id="IPR028939">
    <property type="entry name" value="P5C_Rdtase_cat_N"/>
</dbReference>
<organism evidence="4 5">
    <name type="scientific">Brachybacterium tyrofermentans</name>
    <dbReference type="NCBI Taxonomy" id="47848"/>
    <lineage>
        <taxon>Bacteria</taxon>
        <taxon>Bacillati</taxon>
        <taxon>Actinomycetota</taxon>
        <taxon>Actinomycetes</taxon>
        <taxon>Micrococcales</taxon>
        <taxon>Dermabacteraceae</taxon>
        <taxon>Brachybacterium</taxon>
    </lineage>
</organism>
<protein>
    <submittedName>
        <fullName evidence="4">NADPH-dependent F420 reductase</fullName>
    </submittedName>
</protein>
<dbReference type="PANTHER" id="PTHR14239">
    <property type="entry name" value="DUDULIN-RELATED"/>
    <property type="match status" value="1"/>
</dbReference>
<accession>A0ABW0FG19</accession>
<gene>
    <name evidence="4" type="ORF">ACFPK8_08255</name>
</gene>
<dbReference type="Gene3D" id="3.40.50.720">
    <property type="entry name" value="NAD(P)-binding Rossmann-like Domain"/>
    <property type="match status" value="1"/>
</dbReference>
<proteinExistence type="predicted"/>
<keyword evidence="1" id="KW-0560">Oxidoreductase</keyword>
<feature type="domain" description="Pyrroline-5-carboxylate reductase catalytic N-terminal" evidence="3">
    <location>
        <begin position="36"/>
        <end position="125"/>
    </location>
</feature>
<reference evidence="5" key="1">
    <citation type="journal article" date="2019" name="Int. J. Syst. Evol. Microbiol.">
        <title>The Global Catalogue of Microorganisms (GCM) 10K type strain sequencing project: providing services to taxonomists for standard genome sequencing and annotation.</title>
        <authorList>
            <consortium name="The Broad Institute Genomics Platform"/>
            <consortium name="The Broad Institute Genome Sequencing Center for Infectious Disease"/>
            <person name="Wu L."/>
            <person name="Ma J."/>
        </authorList>
    </citation>
    <scope>NUCLEOTIDE SEQUENCE [LARGE SCALE GENOMIC DNA]</scope>
    <source>
        <strain evidence="5">CGMCC 1.16455</strain>
    </source>
</reference>
<keyword evidence="5" id="KW-1185">Reference proteome</keyword>
<sequence length="246" mass="26360">MRTGGQGERRRPWGRDHAGKQNTPARVAPAMTTPNTIGIIGAGHIGSQVARAVIAAGYDVVIANSRGPETLTDLVAELGPKARAATAEDAGTAGEVVVVTVPLHALDSIPVEPLAGKIVLDTNNYYYERDGRIDDLDQGETTTSQMLQEHLPTSKVVKAFNHIPFGDITTDTAPAGSPNRRALAVSSDFPEAVEFAVRLYDELGFDAVDVSPLSESWRVERDRPAYVVRQTAAELRENLAAANRLP</sequence>
<evidence type="ECO:0000313" key="5">
    <source>
        <dbReference type="Proteomes" id="UP001595937"/>
    </source>
</evidence>
<dbReference type="InterPro" id="IPR036291">
    <property type="entry name" value="NAD(P)-bd_dom_sf"/>
</dbReference>
<comment type="caution">
    <text evidence="4">The sequence shown here is derived from an EMBL/GenBank/DDBJ whole genome shotgun (WGS) entry which is preliminary data.</text>
</comment>
<name>A0ABW0FG19_9MICO</name>
<feature type="compositionally biased region" description="Basic and acidic residues" evidence="2">
    <location>
        <begin position="7"/>
        <end position="19"/>
    </location>
</feature>
<feature type="region of interest" description="Disordered" evidence="2">
    <location>
        <begin position="1"/>
        <end position="29"/>
    </location>
</feature>
<dbReference type="Proteomes" id="UP001595937">
    <property type="component" value="Unassembled WGS sequence"/>
</dbReference>
<evidence type="ECO:0000256" key="1">
    <source>
        <dbReference type="ARBA" id="ARBA00023002"/>
    </source>
</evidence>
<dbReference type="Pfam" id="PF03807">
    <property type="entry name" value="F420_oxidored"/>
    <property type="match status" value="1"/>
</dbReference>
<dbReference type="GeneID" id="303298146"/>